<protein>
    <submittedName>
        <fullName evidence="2">Sensor domain-containing diguanylate cyclase</fullName>
    </submittedName>
</protein>
<comment type="caution">
    <text evidence="2">The sequence shown here is derived from an EMBL/GenBank/DDBJ whole genome shotgun (WGS) entry which is preliminary data.</text>
</comment>
<dbReference type="PANTHER" id="PTHR44757">
    <property type="entry name" value="DIGUANYLATE CYCLASE DGCP"/>
    <property type="match status" value="1"/>
</dbReference>
<dbReference type="CDD" id="cd01949">
    <property type="entry name" value="GGDEF"/>
    <property type="match status" value="1"/>
</dbReference>
<dbReference type="InterPro" id="IPR029787">
    <property type="entry name" value="Nucleotide_cyclase"/>
</dbReference>
<dbReference type="PROSITE" id="PS50887">
    <property type="entry name" value="GGDEF"/>
    <property type="match status" value="1"/>
</dbReference>
<keyword evidence="3" id="KW-1185">Reference proteome</keyword>
<name>A0ABS8CEX5_9BURK</name>
<evidence type="ECO:0000259" key="1">
    <source>
        <dbReference type="PROSITE" id="PS50887"/>
    </source>
</evidence>
<proteinExistence type="predicted"/>
<dbReference type="Proteomes" id="UP000776983">
    <property type="component" value="Unassembled WGS sequence"/>
</dbReference>
<dbReference type="SUPFAM" id="SSF55073">
    <property type="entry name" value="Nucleotide cyclase"/>
    <property type="match status" value="1"/>
</dbReference>
<dbReference type="EMBL" id="JACDXW010000006">
    <property type="protein sequence ID" value="MCB5364586.1"/>
    <property type="molecule type" value="Genomic_DNA"/>
</dbReference>
<dbReference type="InterPro" id="IPR052155">
    <property type="entry name" value="Biofilm_reg_signaling"/>
</dbReference>
<dbReference type="InterPro" id="IPR000160">
    <property type="entry name" value="GGDEF_dom"/>
</dbReference>
<evidence type="ECO:0000313" key="2">
    <source>
        <dbReference type="EMBL" id="MCB5364586.1"/>
    </source>
</evidence>
<accession>A0ABS8CEX5</accession>
<dbReference type="SMART" id="SM00267">
    <property type="entry name" value="GGDEF"/>
    <property type="match status" value="1"/>
</dbReference>
<dbReference type="Gene3D" id="3.30.70.270">
    <property type="match status" value="1"/>
</dbReference>
<dbReference type="Pfam" id="PF13426">
    <property type="entry name" value="PAS_9"/>
    <property type="match status" value="2"/>
</dbReference>
<feature type="domain" description="GGDEF" evidence="1">
    <location>
        <begin position="347"/>
        <end position="478"/>
    </location>
</feature>
<dbReference type="Gene3D" id="3.30.450.20">
    <property type="entry name" value="PAS domain"/>
    <property type="match status" value="2"/>
</dbReference>
<evidence type="ECO:0000313" key="3">
    <source>
        <dbReference type="Proteomes" id="UP000776983"/>
    </source>
</evidence>
<dbReference type="SUPFAM" id="SSF55785">
    <property type="entry name" value="PYP-like sensor domain (PAS domain)"/>
    <property type="match status" value="2"/>
</dbReference>
<dbReference type="InterPro" id="IPR000014">
    <property type="entry name" value="PAS"/>
</dbReference>
<sequence>MGLSSVFDLLPTSLLLEDYSQLKILFDVWRAQGVTNLREHLRMNPECITQCIQSMRVLHVNQCTLDLFGAASQEELMSQLDVVLRNDTFDAYIGEIEQLWQGQTGFHGQTVNYTLDGRRLDVLIKGRLLPGYEHDWSQVLVLLEDITEQENARRLLAASENYARGIFRYAPVSLWVEDFSAIKRLLDELRSQGIVDFRTFIDVHPDFVERCLRELRVLDVNRHTLNLFKASSKKELLRRQVEMFRDETNMTFREQLIDLWEGKLFQQREVINYALDGSLINLHMQFSVLDGYENDWGMVLVALTDITARKKAEQYLEYLGKHDVLTQLKNRSFFVDELNRLKRKGPFPVSAIAIDLNNLKETNDALGHAAGDTLLRRMGEVLSKVVDGVSQASRLGGDEFIVLLPGTGAKKARQVCDVIKQLIAMSNQYHVGTPLSVALGMATCTDGKDMDDMLREADMAMYEDKRQYQATPGGAVPE</sequence>
<dbReference type="PANTHER" id="PTHR44757:SF2">
    <property type="entry name" value="BIOFILM ARCHITECTURE MAINTENANCE PROTEIN MBAA"/>
    <property type="match status" value="1"/>
</dbReference>
<dbReference type="NCBIfam" id="TIGR00254">
    <property type="entry name" value="GGDEF"/>
    <property type="match status" value="1"/>
</dbReference>
<reference evidence="2 3" key="1">
    <citation type="submission" date="2020-07" db="EMBL/GenBank/DDBJ databases">
        <title>Pusillimonas sp. nov., isolated from poultry manure in Taiwan.</title>
        <authorList>
            <person name="Lin S.-Y."/>
            <person name="Tang Y.-S."/>
            <person name="Young C.-C."/>
        </authorList>
    </citation>
    <scope>NUCLEOTIDE SEQUENCE [LARGE SCALE GENOMIC DNA]</scope>
    <source>
        <strain evidence="2 3">CC-YST705</strain>
    </source>
</reference>
<dbReference type="Pfam" id="PF00990">
    <property type="entry name" value="GGDEF"/>
    <property type="match status" value="1"/>
</dbReference>
<dbReference type="InterPro" id="IPR043128">
    <property type="entry name" value="Rev_trsase/Diguanyl_cyclase"/>
</dbReference>
<organism evidence="2 3">
    <name type="scientific">Mesopusillimonas faecipullorum</name>
    <dbReference type="NCBI Taxonomy" id="2755040"/>
    <lineage>
        <taxon>Bacteria</taxon>
        <taxon>Pseudomonadati</taxon>
        <taxon>Pseudomonadota</taxon>
        <taxon>Betaproteobacteria</taxon>
        <taxon>Burkholderiales</taxon>
        <taxon>Alcaligenaceae</taxon>
        <taxon>Mesopusillimonas</taxon>
    </lineage>
</organism>
<gene>
    <name evidence="2" type="ORF">H0484_12595</name>
</gene>
<dbReference type="InterPro" id="IPR035965">
    <property type="entry name" value="PAS-like_dom_sf"/>
</dbReference>